<protein>
    <submittedName>
        <fullName evidence="1">Uncharacterized protein</fullName>
    </submittedName>
</protein>
<organism evidence="1 2">
    <name type="scientific">Morus notabilis</name>
    <dbReference type="NCBI Taxonomy" id="981085"/>
    <lineage>
        <taxon>Eukaryota</taxon>
        <taxon>Viridiplantae</taxon>
        <taxon>Streptophyta</taxon>
        <taxon>Embryophyta</taxon>
        <taxon>Tracheophyta</taxon>
        <taxon>Spermatophyta</taxon>
        <taxon>Magnoliopsida</taxon>
        <taxon>eudicotyledons</taxon>
        <taxon>Gunneridae</taxon>
        <taxon>Pentapetalae</taxon>
        <taxon>rosids</taxon>
        <taxon>fabids</taxon>
        <taxon>Rosales</taxon>
        <taxon>Moraceae</taxon>
        <taxon>Moreae</taxon>
        <taxon>Morus</taxon>
    </lineage>
</organism>
<reference evidence="2" key="1">
    <citation type="submission" date="2013-01" db="EMBL/GenBank/DDBJ databases">
        <title>Draft Genome Sequence of a Mulberry Tree, Morus notabilis C.K. Schneid.</title>
        <authorList>
            <person name="He N."/>
            <person name="Zhao S."/>
        </authorList>
    </citation>
    <scope>NUCLEOTIDE SEQUENCE</scope>
</reference>
<gene>
    <name evidence="1" type="ORF">L484_025768</name>
</gene>
<sequence>MAAQNTTLRHQVAAQSSQLSAYYHYYNQTYTTNVVAGPSGAGQQNQDTIRRHKHSLIKPMQQFDTPGNEGIQRDTNKPVEQVPVLRATTQDVQQADNAPLTLRGVRSLFNNLFAENMRHVWNLF</sequence>
<accession>W9REF7</accession>
<proteinExistence type="predicted"/>
<dbReference type="Proteomes" id="UP000030645">
    <property type="component" value="Unassembled WGS sequence"/>
</dbReference>
<keyword evidence="2" id="KW-1185">Reference proteome</keyword>
<dbReference type="EMBL" id="KE344562">
    <property type="protein sequence ID" value="EXB67286.1"/>
    <property type="molecule type" value="Genomic_DNA"/>
</dbReference>
<name>W9REF7_9ROSA</name>
<dbReference type="AlphaFoldDB" id="W9REF7"/>
<evidence type="ECO:0000313" key="1">
    <source>
        <dbReference type="EMBL" id="EXB67286.1"/>
    </source>
</evidence>
<evidence type="ECO:0000313" key="2">
    <source>
        <dbReference type="Proteomes" id="UP000030645"/>
    </source>
</evidence>